<gene>
    <name evidence="2" type="ORF">VCX44_17895</name>
</gene>
<protein>
    <submittedName>
        <fullName evidence="2">Uncharacterized protein</fullName>
    </submittedName>
</protein>
<sequence length="134" mass="15172">AIGPLPTGVVEGRGQGVHREDRLSHPGRTDAVNPVLVNRYHRYAPELNKLHLRNRQTLPAPGITTIKEAKARLLGRWQPGHQVTITVSHPDYINLSRLYRGQLANLTDLPAHLARLRQRHNVPGTIIDIQLRYR</sequence>
<dbReference type="RefSeq" id="WP_323580869.1">
    <property type="nucleotide sequence ID" value="NZ_JAYGOJ010000122.1"/>
</dbReference>
<reference evidence="2 3" key="1">
    <citation type="submission" date="2023-12" db="EMBL/GenBank/DDBJ databases">
        <title>Characterization of antibiotic resistance in Aeromonas spp. in hospital effluent.</title>
        <authorList>
            <person name="Negoseki B.R.S."/>
            <person name="Krul D."/>
            <person name="Siqueira A.C."/>
            <person name="Almeida M."/>
            <person name="Mesa D."/>
            <person name="Conte D."/>
            <person name="Dalla-Costa L.M."/>
        </authorList>
    </citation>
    <scope>NUCLEOTIDE SEQUENCE [LARGE SCALE GENOMIC DNA]</scope>
    <source>
        <strain evidence="2 3">36v</strain>
    </source>
</reference>
<keyword evidence="3" id="KW-1185">Reference proteome</keyword>
<evidence type="ECO:0000313" key="2">
    <source>
        <dbReference type="EMBL" id="MEA9437625.1"/>
    </source>
</evidence>
<feature type="region of interest" description="Disordered" evidence="1">
    <location>
        <begin position="1"/>
        <end position="28"/>
    </location>
</feature>
<organism evidence="2 3">
    <name type="scientific">Aeromonas caviae</name>
    <name type="common">Aeromonas punctata</name>
    <dbReference type="NCBI Taxonomy" id="648"/>
    <lineage>
        <taxon>Bacteria</taxon>
        <taxon>Pseudomonadati</taxon>
        <taxon>Pseudomonadota</taxon>
        <taxon>Gammaproteobacteria</taxon>
        <taxon>Aeromonadales</taxon>
        <taxon>Aeromonadaceae</taxon>
        <taxon>Aeromonas</taxon>
    </lineage>
</organism>
<proteinExistence type="predicted"/>
<feature type="compositionally biased region" description="Basic and acidic residues" evidence="1">
    <location>
        <begin position="17"/>
        <end position="28"/>
    </location>
</feature>
<dbReference type="EMBL" id="JAYGOJ010000122">
    <property type="protein sequence ID" value="MEA9437625.1"/>
    <property type="molecule type" value="Genomic_DNA"/>
</dbReference>
<feature type="non-terminal residue" evidence="2">
    <location>
        <position position="1"/>
    </location>
</feature>
<accession>A0ABU5W9M7</accession>
<name>A0ABU5W9M7_AERCA</name>
<comment type="caution">
    <text evidence="2">The sequence shown here is derived from an EMBL/GenBank/DDBJ whole genome shotgun (WGS) entry which is preliminary data.</text>
</comment>
<dbReference type="Proteomes" id="UP001304847">
    <property type="component" value="Unassembled WGS sequence"/>
</dbReference>
<evidence type="ECO:0000256" key="1">
    <source>
        <dbReference type="SAM" id="MobiDB-lite"/>
    </source>
</evidence>
<evidence type="ECO:0000313" key="3">
    <source>
        <dbReference type="Proteomes" id="UP001304847"/>
    </source>
</evidence>